<evidence type="ECO:0000313" key="1">
    <source>
        <dbReference type="EMBL" id="QDZ15421.1"/>
    </source>
</evidence>
<dbReference type="RefSeq" id="WP_146321281.1">
    <property type="nucleotide sequence ID" value="NZ_CP042305.1"/>
</dbReference>
<keyword evidence="2" id="KW-1185">Reference proteome</keyword>
<gene>
    <name evidence="1" type="ORF">FPZ11_12230</name>
</gene>
<proteinExistence type="predicted"/>
<evidence type="ECO:0000313" key="2">
    <source>
        <dbReference type="Proteomes" id="UP000320216"/>
    </source>
</evidence>
<protein>
    <submittedName>
        <fullName evidence="1">Uncharacterized protein</fullName>
    </submittedName>
</protein>
<dbReference type="KEGG" id="huw:FPZ11_12230"/>
<reference evidence="1 2" key="1">
    <citation type="submission" date="2019-07" db="EMBL/GenBank/DDBJ databases">
        <title>Full genome sequence of Humibacter sp. WJ7-1.</title>
        <authorList>
            <person name="Im W.-T."/>
        </authorList>
    </citation>
    <scope>NUCLEOTIDE SEQUENCE [LARGE SCALE GENOMIC DNA]</scope>
    <source>
        <strain evidence="1 2">WJ7-1</strain>
    </source>
</reference>
<dbReference type="EMBL" id="CP042305">
    <property type="protein sequence ID" value="QDZ15421.1"/>
    <property type="molecule type" value="Genomic_DNA"/>
</dbReference>
<dbReference type="AlphaFoldDB" id="A0A5B8M5F2"/>
<dbReference type="Proteomes" id="UP000320216">
    <property type="component" value="Chromosome"/>
</dbReference>
<name>A0A5B8M5F2_9MICO</name>
<sequence>MRDEVMAALSQLPDSAELEWRSPAQRSFQSRLEEISAHVRDALAVLDAASDELIAYASSIDNSPSGASDIGRTLFHPGSAILGSGSGARGAWADGRR</sequence>
<organism evidence="1 2">
    <name type="scientific">Humibacter ginsenosidimutans</name>
    <dbReference type="NCBI Taxonomy" id="2599293"/>
    <lineage>
        <taxon>Bacteria</taxon>
        <taxon>Bacillati</taxon>
        <taxon>Actinomycetota</taxon>
        <taxon>Actinomycetes</taxon>
        <taxon>Micrococcales</taxon>
        <taxon>Microbacteriaceae</taxon>
        <taxon>Humibacter</taxon>
    </lineage>
</organism>
<accession>A0A5B8M5F2</accession>